<dbReference type="GO" id="GO:0140664">
    <property type="term" value="F:ATP-dependent DNA damage sensor activity"/>
    <property type="evidence" value="ECO:0007669"/>
    <property type="project" value="InterPro"/>
</dbReference>
<feature type="non-terminal residue" evidence="5">
    <location>
        <position position="436"/>
    </location>
</feature>
<proteinExistence type="predicted"/>
<keyword evidence="2" id="KW-0067">ATP-binding</keyword>
<feature type="region of interest" description="Disordered" evidence="3">
    <location>
        <begin position="416"/>
        <end position="436"/>
    </location>
</feature>
<evidence type="ECO:0000313" key="5">
    <source>
        <dbReference type="EMBL" id="KAK4460610.1"/>
    </source>
</evidence>
<dbReference type="GO" id="GO:0061982">
    <property type="term" value="P:meiosis I cell cycle process"/>
    <property type="evidence" value="ECO:0007669"/>
    <property type="project" value="UniProtKB-ARBA"/>
</dbReference>
<dbReference type="InterPro" id="IPR013632">
    <property type="entry name" value="Rad51_C"/>
</dbReference>
<organism evidence="5 6">
    <name type="scientific">Cladorrhinum samala</name>
    <dbReference type="NCBI Taxonomy" id="585594"/>
    <lineage>
        <taxon>Eukaryota</taxon>
        <taxon>Fungi</taxon>
        <taxon>Dikarya</taxon>
        <taxon>Ascomycota</taxon>
        <taxon>Pezizomycotina</taxon>
        <taxon>Sordariomycetes</taxon>
        <taxon>Sordariomycetidae</taxon>
        <taxon>Sordariales</taxon>
        <taxon>Podosporaceae</taxon>
        <taxon>Cladorrhinum</taxon>
    </lineage>
</organism>
<feature type="compositionally biased region" description="Basic and acidic residues" evidence="3">
    <location>
        <begin position="316"/>
        <end position="325"/>
    </location>
</feature>
<dbReference type="Pfam" id="PF08423">
    <property type="entry name" value="Rad51"/>
    <property type="match status" value="1"/>
</dbReference>
<evidence type="ECO:0000256" key="3">
    <source>
        <dbReference type="SAM" id="MobiDB-lite"/>
    </source>
</evidence>
<dbReference type="PANTHER" id="PTHR22942:SF66">
    <property type="entry name" value="RE19845P"/>
    <property type="match status" value="1"/>
</dbReference>
<gene>
    <name evidence="5" type="ORF">QBC42DRAFT_205466</name>
</gene>
<dbReference type="GO" id="GO:0000730">
    <property type="term" value="P:DNA recombinase assembly"/>
    <property type="evidence" value="ECO:0007669"/>
    <property type="project" value="TreeGrafter"/>
</dbReference>
<dbReference type="GO" id="GO:0003690">
    <property type="term" value="F:double-stranded DNA binding"/>
    <property type="evidence" value="ECO:0007669"/>
    <property type="project" value="TreeGrafter"/>
</dbReference>
<reference evidence="5" key="1">
    <citation type="journal article" date="2023" name="Mol. Phylogenet. Evol.">
        <title>Genome-scale phylogeny and comparative genomics of the fungal order Sordariales.</title>
        <authorList>
            <person name="Hensen N."/>
            <person name="Bonometti L."/>
            <person name="Westerberg I."/>
            <person name="Brannstrom I.O."/>
            <person name="Guillou S."/>
            <person name="Cros-Aarteil S."/>
            <person name="Calhoun S."/>
            <person name="Haridas S."/>
            <person name="Kuo A."/>
            <person name="Mondo S."/>
            <person name="Pangilinan J."/>
            <person name="Riley R."/>
            <person name="LaButti K."/>
            <person name="Andreopoulos B."/>
            <person name="Lipzen A."/>
            <person name="Chen C."/>
            <person name="Yan M."/>
            <person name="Daum C."/>
            <person name="Ng V."/>
            <person name="Clum A."/>
            <person name="Steindorff A."/>
            <person name="Ohm R.A."/>
            <person name="Martin F."/>
            <person name="Silar P."/>
            <person name="Natvig D.O."/>
            <person name="Lalanne C."/>
            <person name="Gautier V."/>
            <person name="Ament-Velasquez S.L."/>
            <person name="Kruys A."/>
            <person name="Hutchinson M.I."/>
            <person name="Powell A.J."/>
            <person name="Barry K."/>
            <person name="Miller A.N."/>
            <person name="Grigoriev I.V."/>
            <person name="Debuchy R."/>
            <person name="Gladieux P."/>
            <person name="Hiltunen Thoren M."/>
            <person name="Johannesson H."/>
        </authorList>
    </citation>
    <scope>NUCLEOTIDE SEQUENCE</scope>
    <source>
        <strain evidence="5">PSN324</strain>
    </source>
</reference>
<dbReference type="EMBL" id="MU865008">
    <property type="protein sequence ID" value="KAK4460610.1"/>
    <property type="molecule type" value="Genomic_DNA"/>
</dbReference>
<dbReference type="GO" id="GO:0000150">
    <property type="term" value="F:DNA strand exchange activity"/>
    <property type="evidence" value="ECO:0007669"/>
    <property type="project" value="TreeGrafter"/>
</dbReference>
<keyword evidence="6" id="KW-1185">Reference proteome</keyword>
<dbReference type="GO" id="GO:0006312">
    <property type="term" value="P:mitotic recombination"/>
    <property type="evidence" value="ECO:0007669"/>
    <property type="project" value="TreeGrafter"/>
</dbReference>
<dbReference type="AlphaFoldDB" id="A0AAV9HKX9"/>
<dbReference type="GO" id="GO:0016787">
    <property type="term" value="F:hydrolase activity"/>
    <property type="evidence" value="ECO:0007669"/>
    <property type="project" value="UniProtKB-KW"/>
</dbReference>
<dbReference type="InterPro" id="IPR020588">
    <property type="entry name" value="RecA_ATP-bd"/>
</dbReference>
<dbReference type="PROSITE" id="PS50162">
    <property type="entry name" value="RECA_2"/>
    <property type="match status" value="1"/>
</dbReference>
<sequence length="436" mass="47566">MTDLIRVLPDFPVQKYSNLIAAVESRGLTTTDLITLDPAEIGKRTHLPLLDIKRLCTAVLGSLHADLGVSSNPSSTKQPHNRLRLKSTFTTPFPTSKISTLDPQIDSALSGGIPTSQVTEVTGESGAGKTQLLLTLLLSVQLPPSHGGLSRNALYISTEAALSTRRLSQILNSNPYLSSLAPEIRPSLDGIISTCTPDLESQEHILTFQVPVEIARRNIGLVVVDSIAANYRAEFDHRSGSNMGARSADLVKLGMHLRDLAQKHDLAVVVSNQVADRFGDSSSFFSTSSRQQQQQQQQWNKTPASSLRGPLLSPHNHNDEPDGSHHPALALDHQQRWFTGWGDDPYAQDHPLKTPSLGLVWSTQISGRMALLRRPVQRSGVSGWRRWIKVVWGFDAPSTGTGSEERGGVEFEVWTGGLRGVGPKDKGRGQKKAKEE</sequence>
<protein>
    <submittedName>
        <fullName evidence="5">P-loop containing nucleoside triphosphate hydrolase protein</fullName>
    </submittedName>
</protein>
<dbReference type="GO" id="GO:0003697">
    <property type="term" value="F:single-stranded DNA binding"/>
    <property type="evidence" value="ECO:0007669"/>
    <property type="project" value="TreeGrafter"/>
</dbReference>
<dbReference type="Gene3D" id="3.40.50.300">
    <property type="entry name" value="P-loop containing nucleotide triphosphate hydrolases"/>
    <property type="match status" value="1"/>
</dbReference>
<evidence type="ECO:0000259" key="4">
    <source>
        <dbReference type="PROSITE" id="PS50162"/>
    </source>
</evidence>
<comment type="caution">
    <text evidence="5">The sequence shown here is derived from an EMBL/GenBank/DDBJ whole genome shotgun (WGS) entry which is preliminary data.</text>
</comment>
<dbReference type="GO" id="GO:0042148">
    <property type="term" value="P:DNA strand invasion"/>
    <property type="evidence" value="ECO:0007669"/>
    <property type="project" value="TreeGrafter"/>
</dbReference>
<evidence type="ECO:0000256" key="2">
    <source>
        <dbReference type="ARBA" id="ARBA00022840"/>
    </source>
</evidence>
<reference evidence="5" key="2">
    <citation type="submission" date="2023-06" db="EMBL/GenBank/DDBJ databases">
        <authorList>
            <consortium name="Lawrence Berkeley National Laboratory"/>
            <person name="Mondo S.J."/>
            <person name="Hensen N."/>
            <person name="Bonometti L."/>
            <person name="Westerberg I."/>
            <person name="Brannstrom I.O."/>
            <person name="Guillou S."/>
            <person name="Cros-Aarteil S."/>
            <person name="Calhoun S."/>
            <person name="Haridas S."/>
            <person name="Kuo A."/>
            <person name="Pangilinan J."/>
            <person name="Riley R."/>
            <person name="Labutti K."/>
            <person name="Andreopoulos B."/>
            <person name="Lipzen A."/>
            <person name="Chen C."/>
            <person name="Yanf M."/>
            <person name="Daum C."/>
            <person name="Ng V."/>
            <person name="Clum A."/>
            <person name="Steindorff A."/>
            <person name="Ohm R."/>
            <person name="Martin F."/>
            <person name="Silar P."/>
            <person name="Natvig D."/>
            <person name="Lalanne C."/>
            <person name="Gautier V."/>
            <person name="Ament-Velasquez S.L."/>
            <person name="Kruys A."/>
            <person name="Hutchinson M.I."/>
            <person name="Powell A.J."/>
            <person name="Barry K."/>
            <person name="Miller A.N."/>
            <person name="Grigoriev I.V."/>
            <person name="Debuchy R."/>
            <person name="Gladieux P."/>
            <person name="Thoren M.H."/>
            <person name="Johannesson H."/>
        </authorList>
    </citation>
    <scope>NUCLEOTIDE SEQUENCE</scope>
    <source>
        <strain evidence="5">PSN324</strain>
    </source>
</reference>
<dbReference type="SUPFAM" id="SSF52540">
    <property type="entry name" value="P-loop containing nucleoside triphosphate hydrolases"/>
    <property type="match status" value="1"/>
</dbReference>
<feature type="domain" description="RecA family profile 1" evidence="4">
    <location>
        <begin position="94"/>
        <end position="274"/>
    </location>
</feature>
<dbReference type="Proteomes" id="UP001321749">
    <property type="component" value="Unassembled WGS sequence"/>
</dbReference>
<accession>A0AAV9HKX9</accession>
<dbReference type="InterPro" id="IPR027417">
    <property type="entry name" value="P-loop_NTPase"/>
</dbReference>
<evidence type="ECO:0000256" key="1">
    <source>
        <dbReference type="ARBA" id="ARBA00022741"/>
    </source>
</evidence>
<feature type="region of interest" description="Disordered" evidence="3">
    <location>
        <begin position="284"/>
        <end position="327"/>
    </location>
</feature>
<keyword evidence="5" id="KW-0378">Hydrolase</keyword>
<feature type="compositionally biased region" description="Low complexity" evidence="3">
    <location>
        <begin position="284"/>
        <end position="298"/>
    </location>
</feature>
<dbReference type="GO" id="GO:0005524">
    <property type="term" value="F:ATP binding"/>
    <property type="evidence" value="ECO:0007669"/>
    <property type="project" value="UniProtKB-KW"/>
</dbReference>
<evidence type="ECO:0000313" key="6">
    <source>
        <dbReference type="Proteomes" id="UP001321749"/>
    </source>
</evidence>
<feature type="compositionally biased region" description="Basic and acidic residues" evidence="3">
    <location>
        <begin position="422"/>
        <end position="436"/>
    </location>
</feature>
<keyword evidence="1" id="KW-0547">Nucleotide-binding</keyword>
<name>A0AAV9HKX9_9PEZI</name>
<dbReference type="PANTHER" id="PTHR22942">
    <property type="entry name" value="RECA/RAD51/RADA DNA STRAND-PAIRING FAMILY MEMBER"/>
    <property type="match status" value="1"/>
</dbReference>